<name>A0ABW1KZR8_9PROT</name>
<dbReference type="SUPFAM" id="SSF53328">
    <property type="entry name" value="Formyltransferase"/>
    <property type="match status" value="1"/>
</dbReference>
<comment type="caution">
    <text evidence="2">The sequence shown here is derived from an EMBL/GenBank/DDBJ whole genome shotgun (WGS) entry which is preliminary data.</text>
</comment>
<sequence>MARNPRLKIFAVHDREDLASAIDRTGGAARLIAFVTDVIVPTRLLTRLNFTPYNIHPGPPEYPGSHPESFAIWEMAETFGVTAHEMTPRVDDGPIVAVCRFPMPLLPERVALADLTYARAIEVFAVVAAHCAESNEPMPRMNIQWSGVKRTRSQFRALCGAASDMTGNEAERLKRACGNAMTRQHIADVL</sequence>
<proteinExistence type="predicted"/>
<evidence type="ECO:0000313" key="3">
    <source>
        <dbReference type="Proteomes" id="UP001596116"/>
    </source>
</evidence>
<protein>
    <submittedName>
        <fullName evidence="2">Formyltransferase family protein</fullName>
    </submittedName>
</protein>
<accession>A0ABW1KZR8</accession>
<dbReference type="RefSeq" id="WP_379881036.1">
    <property type="nucleotide sequence ID" value="NZ_JBHPON010000003.1"/>
</dbReference>
<feature type="domain" description="Formyl transferase N-terminal" evidence="1">
    <location>
        <begin position="39"/>
        <end position="100"/>
    </location>
</feature>
<dbReference type="InterPro" id="IPR002376">
    <property type="entry name" value="Formyl_transf_N"/>
</dbReference>
<evidence type="ECO:0000313" key="2">
    <source>
        <dbReference type="EMBL" id="MFC6037573.1"/>
    </source>
</evidence>
<dbReference type="Gene3D" id="3.40.50.12230">
    <property type="match status" value="1"/>
</dbReference>
<dbReference type="Pfam" id="PF00551">
    <property type="entry name" value="Formyl_trans_N"/>
    <property type="match status" value="1"/>
</dbReference>
<organism evidence="2 3">
    <name type="scientific">Hyphococcus aureus</name>
    <dbReference type="NCBI Taxonomy" id="2666033"/>
    <lineage>
        <taxon>Bacteria</taxon>
        <taxon>Pseudomonadati</taxon>
        <taxon>Pseudomonadota</taxon>
        <taxon>Alphaproteobacteria</taxon>
        <taxon>Parvularculales</taxon>
        <taxon>Parvularculaceae</taxon>
        <taxon>Hyphococcus</taxon>
    </lineage>
</organism>
<reference evidence="2 3" key="1">
    <citation type="submission" date="2024-09" db="EMBL/GenBank/DDBJ databases">
        <authorList>
            <person name="Zhang Z.-H."/>
        </authorList>
    </citation>
    <scope>NUCLEOTIDE SEQUENCE [LARGE SCALE GENOMIC DNA]</scope>
    <source>
        <strain evidence="2 3">HHTR114</strain>
    </source>
</reference>
<dbReference type="EMBL" id="JBHPON010000003">
    <property type="protein sequence ID" value="MFC6037573.1"/>
    <property type="molecule type" value="Genomic_DNA"/>
</dbReference>
<dbReference type="Proteomes" id="UP001596116">
    <property type="component" value="Unassembled WGS sequence"/>
</dbReference>
<keyword evidence="3" id="KW-1185">Reference proteome</keyword>
<gene>
    <name evidence="2" type="ORF">ACFMB1_18605</name>
</gene>
<evidence type="ECO:0000259" key="1">
    <source>
        <dbReference type="Pfam" id="PF00551"/>
    </source>
</evidence>
<dbReference type="InterPro" id="IPR036477">
    <property type="entry name" value="Formyl_transf_N_sf"/>
</dbReference>